<dbReference type="AlphaFoldDB" id="A0AAV1YJP8"/>
<evidence type="ECO:0000259" key="5">
    <source>
        <dbReference type="Pfam" id="PF00082"/>
    </source>
</evidence>
<gene>
    <name evidence="6" type="ORF">LLUT_LOCUS35307</name>
</gene>
<evidence type="ECO:0000313" key="6">
    <source>
        <dbReference type="EMBL" id="CAL0334247.1"/>
    </source>
</evidence>
<dbReference type="CDD" id="cd02120">
    <property type="entry name" value="PA_subtilisin_like"/>
    <property type="match status" value="1"/>
</dbReference>
<comment type="caution">
    <text evidence="4">Lacks conserved residue(s) required for the propagation of feature annotation.</text>
</comment>
<evidence type="ECO:0000256" key="2">
    <source>
        <dbReference type="ARBA" id="ARBA00011073"/>
    </source>
</evidence>
<sequence>MINRKLIGARYFYEGFKATSNVSINASFNSARDYAGHGTHTLSTAAGNFVPGVSVFGNGNGTASGAAPKARVVSYKVCWEGSDCNDADVLAAFEAAITDGVDVINLSLAGDDPKEYFNNSLSIGSFHAVVNGLVVVSAAGNDGPKPSTVLNFEPWVITVAASRTNRDFINTVTLGDNTTLKGMSLSMSGLSSDKLYQMINASNANTNDVTPELASVCLNKTHIDPEKVKGKILICNTPFLDQTWAEEMGAVGVIYPSINPRIELDPKPLTFPTSNLRYSHSKYFLSYMNSTK</sequence>
<organism evidence="6 7">
    <name type="scientific">Lupinus luteus</name>
    <name type="common">European yellow lupine</name>
    <dbReference type="NCBI Taxonomy" id="3873"/>
    <lineage>
        <taxon>Eukaryota</taxon>
        <taxon>Viridiplantae</taxon>
        <taxon>Streptophyta</taxon>
        <taxon>Embryophyta</taxon>
        <taxon>Tracheophyta</taxon>
        <taxon>Spermatophyta</taxon>
        <taxon>Magnoliopsida</taxon>
        <taxon>eudicotyledons</taxon>
        <taxon>Gunneridae</taxon>
        <taxon>Pentapetalae</taxon>
        <taxon>rosids</taxon>
        <taxon>fabids</taxon>
        <taxon>Fabales</taxon>
        <taxon>Fabaceae</taxon>
        <taxon>Papilionoideae</taxon>
        <taxon>50 kb inversion clade</taxon>
        <taxon>genistoids sensu lato</taxon>
        <taxon>core genistoids</taxon>
        <taxon>Genisteae</taxon>
        <taxon>Lupinus</taxon>
    </lineage>
</organism>
<dbReference type="InterPro" id="IPR000209">
    <property type="entry name" value="Peptidase_S8/S53_dom"/>
</dbReference>
<comment type="caution">
    <text evidence="6">The sequence shown here is derived from an EMBL/GenBank/DDBJ whole genome shotgun (WGS) entry which is preliminary data.</text>
</comment>
<dbReference type="GO" id="GO:0006508">
    <property type="term" value="P:proteolysis"/>
    <property type="evidence" value="ECO:0007669"/>
    <property type="project" value="InterPro"/>
</dbReference>
<evidence type="ECO:0000256" key="1">
    <source>
        <dbReference type="ARBA" id="ARBA00004613"/>
    </source>
</evidence>
<keyword evidence="3" id="KW-0732">Signal</keyword>
<accession>A0AAV1YJP8</accession>
<comment type="similarity">
    <text evidence="2 4">Belongs to the peptidase S8 family.</text>
</comment>
<protein>
    <recommendedName>
        <fullName evidence="5">Peptidase S8/S53 domain-containing protein</fullName>
    </recommendedName>
</protein>
<dbReference type="PANTHER" id="PTHR10795">
    <property type="entry name" value="PROPROTEIN CONVERTASE SUBTILISIN/KEXIN"/>
    <property type="match status" value="1"/>
</dbReference>
<keyword evidence="7" id="KW-1185">Reference proteome</keyword>
<evidence type="ECO:0000256" key="3">
    <source>
        <dbReference type="ARBA" id="ARBA00022729"/>
    </source>
</evidence>
<proteinExistence type="inferred from homology"/>
<dbReference type="GO" id="GO:0004252">
    <property type="term" value="F:serine-type endopeptidase activity"/>
    <property type="evidence" value="ECO:0007669"/>
    <property type="project" value="InterPro"/>
</dbReference>
<evidence type="ECO:0000313" key="7">
    <source>
        <dbReference type="Proteomes" id="UP001497480"/>
    </source>
</evidence>
<dbReference type="InterPro" id="IPR045051">
    <property type="entry name" value="SBT"/>
</dbReference>
<dbReference type="PROSITE" id="PS51892">
    <property type="entry name" value="SUBTILASE"/>
    <property type="match status" value="1"/>
</dbReference>
<comment type="subcellular location">
    <subcellularLocation>
        <location evidence="1">Secreted</location>
    </subcellularLocation>
</comment>
<dbReference type="InterPro" id="IPR036852">
    <property type="entry name" value="Peptidase_S8/S53_dom_sf"/>
</dbReference>
<dbReference type="EMBL" id="CAXHTB010000025">
    <property type="protein sequence ID" value="CAL0334247.1"/>
    <property type="molecule type" value="Genomic_DNA"/>
</dbReference>
<dbReference type="Gene3D" id="3.40.50.200">
    <property type="entry name" value="Peptidase S8/S53 domain"/>
    <property type="match status" value="1"/>
</dbReference>
<dbReference type="Proteomes" id="UP001497480">
    <property type="component" value="Unassembled WGS sequence"/>
</dbReference>
<reference evidence="6 7" key="1">
    <citation type="submission" date="2024-03" db="EMBL/GenBank/DDBJ databases">
        <authorList>
            <person name="Martinez-Hernandez J."/>
        </authorList>
    </citation>
    <scope>NUCLEOTIDE SEQUENCE [LARGE SCALE GENOMIC DNA]</scope>
</reference>
<feature type="domain" description="Peptidase S8/S53" evidence="5">
    <location>
        <begin position="25"/>
        <end position="189"/>
    </location>
</feature>
<evidence type="ECO:0000256" key="4">
    <source>
        <dbReference type="PROSITE-ProRule" id="PRU01240"/>
    </source>
</evidence>
<dbReference type="SUPFAM" id="SSF52743">
    <property type="entry name" value="Subtilisin-like"/>
    <property type="match status" value="1"/>
</dbReference>
<name>A0AAV1YJP8_LUPLU</name>
<dbReference type="Pfam" id="PF00082">
    <property type="entry name" value="Peptidase_S8"/>
    <property type="match status" value="1"/>
</dbReference>
<dbReference type="GO" id="GO:0005576">
    <property type="term" value="C:extracellular region"/>
    <property type="evidence" value="ECO:0007669"/>
    <property type="project" value="UniProtKB-SubCell"/>
</dbReference>